<dbReference type="CDD" id="cd00132">
    <property type="entry name" value="CRIB"/>
    <property type="match status" value="1"/>
</dbReference>
<feature type="domain" description="CRIB" evidence="2">
    <location>
        <begin position="26"/>
        <end position="39"/>
    </location>
</feature>
<dbReference type="PANTHER" id="PTHR46325">
    <property type="entry name" value="CRIB DOMAIN-CONTAINING PROTEIN RIC8"/>
    <property type="match status" value="1"/>
</dbReference>
<name>A0AAD5C1H2_AMBAR</name>
<feature type="compositionally biased region" description="Polar residues" evidence="1">
    <location>
        <begin position="58"/>
        <end position="72"/>
    </location>
</feature>
<evidence type="ECO:0000313" key="4">
    <source>
        <dbReference type="Proteomes" id="UP001206925"/>
    </source>
</evidence>
<sequence length="160" mass="17110">MMKSFLRSLRSLFGGQEKEKEPEIQIGAPTDVKHVAHIGCDGPSTPAPSWMNEYKGGSDSQSGETNVTSRDLGSSGGISASPGDPQKAKQSRRSSNGQESSNHKSRKNKSSNGESSTNETSVKKTRKKQGEGSTRPSRTRNKDLSTTDSGCSDEVCKKST</sequence>
<dbReference type="PROSITE" id="PS50108">
    <property type="entry name" value="CRIB"/>
    <property type="match status" value="1"/>
</dbReference>
<evidence type="ECO:0000259" key="2">
    <source>
        <dbReference type="PROSITE" id="PS50108"/>
    </source>
</evidence>
<dbReference type="EMBL" id="JAMZMK010009939">
    <property type="protein sequence ID" value="KAI7733591.1"/>
    <property type="molecule type" value="Genomic_DNA"/>
</dbReference>
<feature type="compositionally biased region" description="Low complexity" evidence="1">
    <location>
        <begin position="110"/>
        <end position="120"/>
    </location>
</feature>
<accession>A0AAD5C1H2</accession>
<dbReference type="AlphaFoldDB" id="A0AAD5C1H2"/>
<protein>
    <recommendedName>
        <fullName evidence="2">CRIB domain-containing protein</fullName>
    </recommendedName>
</protein>
<evidence type="ECO:0000256" key="1">
    <source>
        <dbReference type="SAM" id="MobiDB-lite"/>
    </source>
</evidence>
<reference evidence="3" key="1">
    <citation type="submission" date="2022-06" db="EMBL/GenBank/DDBJ databases">
        <title>Uncovering the hologenomic basis of an extraordinary plant invasion.</title>
        <authorList>
            <person name="Bieker V.C."/>
            <person name="Martin M.D."/>
            <person name="Gilbert T."/>
            <person name="Hodgins K."/>
            <person name="Battlay P."/>
            <person name="Petersen B."/>
            <person name="Wilson J."/>
        </authorList>
    </citation>
    <scope>NUCLEOTIDE SEQUENCE</scope>
    <source>
        <strain evidence="3">AA19_3_7</strain>
        <tissue evidence="3">Leaf</tissue>
    </source>
</reference>
<dbReference type="PANTHER" id="PTHR46325:SF34">
    <property type="entry name" value="CRIB DOMAIN-CONTAINING PROTEIN-RELATED"/>
    <property type="match status" value="1"/>
</dbReference>
<proteinExistence type="predicted"/>
<evidence type="ECO:0000313" key="3">
    <source>
        <dbReference type="EMBL" id="KAI7733591.1"/>
    </source>
</evidence>
<gene>
    <name evidence="3" type="ORF">M8C21_000947</name>
</gene>
<dbReference type="InterPro" id="IPR000095">
    <property type="entry name" value="CRIB_dom"/>
</dbReference>
<keyword evidence="4" id="KW-1185">Reference proteome</keyword>
<dbReference type="Proteomes" id="UP001206925">
    <property type="component" value="Unassembled WGS sequence"/>
</dbReference>
<feature type="region of interest" description="Disordered" evidence="1">
    <location>
        <begin position="13"/>
        <end position="160"/>
    </location>
</feature>
<comment type="caution">
    <text evidence="3">The sequence shown here is derived from an EMBL/GenBank/DDBJ whole genome shotgun (WGS) entry which is preliminary data.</text>
</comment>
<organism evidence="3 4">
    <name type="scientific">Ambrosia artemisiifolia</name>
    <name type="common">Common ragweed</name>
    <dbReference type="NCBI Taxonomy" id="4212"/>
    <lineage>
        <taxon>Eukaryota</taxon>
        <taxon>Viridiplantae</taxon>
        <taxon>Streptophyta</taxon>
        <taxon>Embryophyta</taxon>
        <taxon>Tracheophyta</taxon>
        <taxon>Spermatophyta</taxon>
        <taxon>Magnoliopsida</taxon>
        <taxon>eudicotyledons</taxon>
        <taxon>Gunneridae</taxon>
        <taxon>Pentapetalae</taxon>
        <taxon>asterids</taxon>
        <taxon>campanulids</taxon>
        <taxon>Asterales</taxon>
        <taxon>Asteraceae</taxon>
        <taxon>Asteroideae</taxon>
        <taxon>Heliantheae alliance</taxon>
        <taxon>Heliantheae</taxon>
        <taxon>Ambrosia</taxon>
    </lineage>
</organism>
<dbReference type="Pfam" id="PF00786">
    <property type="entry name" value="PBD"/>
    <property type="match status" value="1"/>
</dbReference>